<dbReference type="EMBL" id="CAEZWV010000010">
    <property type="protein sequence ID" value="CAB4668838.1"/>
    <property type="molecule type" value="Genomic_DNA"/>
</dbReference>
<keyword evidence="4" id="KW-0560">Oxidoreductase</keyword>
<dbReference type="AlphaFoldDB" id="A0A6J6J9V2"/>
<comment type="cofactor">
    <cofactor evidence="1">
        <name>Fe(2+)</name>
        <dbReference type="ChEBI" id="CHEBI:29033"/>
    </cofactor>
</comment>
<dbReference type="GO" id="GO:0010436">
    <property type="term" value="F:carotenoid dioxygenase activity"/>
    <property type="evidence" value="ECO:0007669"/>
    <property type="project" value="TreeGrafter"/>
</dbReference>
<proteinExistence type="inferred from homology"/>
<gene>
    <name evidence="6" type="ORF">UFOPK2086_00501</name>
    <name evidence="7" type="ORF">UFOPK2295_00667</name>
</gene>
<reference evidence="6" key="1">
    <citation type="submission" date="2020-05" db="EMBL/GenBank/DDBJ databases">
        <authorList>
            <person name="Chiriac C."/>
            <person name="Salcher M."/>
            <person name="Ghai R."/>
            <person name="Kavagutti S V."/>
        </authorList>
    </citation>
    <scope>NUCLEOTIDE SEQUENCE</scope>
</reference>
<dbReference type="PANTHER" id="PTHR10543">
    <property type="entry name" value="BETA-CAROTENE DIOXYGENASE"/>
    <property type="match status" value="1"/>
</dbReference>
<dbReference type="PANTHER" id="PTHR10543:SF89">
    <property type="entry name" value="CAROTENOID 9,10(9',10')-CLEAVAGE DIOXYGENASE 1"/>
    <property type="match status" value="1"/>
</dbReference>
<organism evidence="6">
    <name type="scientific">freshwater metagenome</name>
    <dbReference type="NCBI Taxonomy" id="449393"/>
    <lineage>
        <taxon>unclassified sequences</taxon>
        <taxon>metagenomes</taxon>
        <taxon>ecological metagenomes</taxon>
    </lineage>
</organism>
<evidence type="ECO:0000313" key="6">
    <source>
        <dbReference type="EMBL" id="CAB4633630.1"/>
    </source>
</evidence>
<comment type="similarity">
    <text evidence="2">Belongs to the carotenoid oxygenase family.</text>
</comment>
<dbReference type="Pfam" id="PF03055">
    <property type="entry name" value="RPE65"/>
    <property type="match status" value="1"/>
</dbReference>
<protein>
    <submittedName>
        <fullName evidence="6">Unannotated protein</fullName>
    </submittedName>
</protein>
<dbReference type="InterPro" id="IPR004294">
    <property type="entry name" value="Carotenoid_Oase"/>
</dbReference>
<dbReference type="EMBL" id="CAEZVQ010000046">
    <property type="protein sequence ID" value="CAB4633630.1"/>
    <property type="molecule type" value="Genomic_DNA"/>
</dbReference>
<evidence type="ECO:0000256" key="5">
    <source>
        <dbReference type="ARBA" id="ARBA00023004"/>
    </source>
</evidence>
<dbReference type="GO" id="GO:0046872">
    <property type="term" value="F:metal ion binding"/>
    <property type="evidence" value="ECO:0007669"/>
    <property type="project" value="UniProtKB-KW"/>
</dbReference>
<accession>A0A6J6J9V2</accession>
<evidence type="ECO:0000313" key="7">
    <source>
        <dbReference type="EMBL" id="CAB4668838.1"/>
    </source>
</evidence>
<evidence type="ECO:0000256" key="4">
    <source>
        <dbReference type="ARBA" id="ARBA00023002"/>
    </source>
</evidence>
<name>A0A6J6J9V2_9ZZZZ</name>
<evidence type="ECO:0000256" key="3">
    <source>
        <dbReference type="ARBA" id="ARBA00022723"/>
    </source>
</evidence>
<dbReference type="GO" id="GO:0016121">
    <property type="term" value="P:carotene catabolic process"/>
    <property type="evidence" value="ECO:0007669"/>
    <property type="project" value="TreeGrafter"/>
</dbReference>
<keyword evidence="5" id="KW-0408">Iron</keyword>
<evidence type="ECO:0000256" key="1">
    <source>
        <dbReference type="ARBA" id="ARBA00001954"/>
    </source>
</evidence>
<sequence length="504" mass="57691">MDLRTRVLQSQMPDPDDAPAWINDELHAGNPYLHGFYAPVMTEVTADDLEVEGTIPADMYGAYYRQSPNPMFRPKFDHHFFDGDGMVYGIYFRDGKVSFSRKYVKTEVLMDDINGVATTRNGMMAEFDLRDAEARGYEEVRNPDYVRDTANTTLNIHNGKLITGWYNAGAVYELDPVTLDTKGLQDFGGSLRTTLNAHPKTDMRTGELIGYDYADFESFYTYYVWDKHGALKHVARIDLPGPRLPHDITITENYSLLHDWPFFHDPDMLKSIGRRVVTFKPDMPSRIGVIPRYGTQDQVKWFEFKPGYVLHMVNAWEEGDWIIMDGCMQPDPRIKRDPAEGPLASMLAYMRVKSHLYRWRMNVRTGETSEESLDDLNVEFCLPDVDLYGQKTRYSYHQHIPLEAKTLIFTDLVKYDHETMKREMVNYGDGWLGSESAFARSTNGGAEDNGYVVTICTNLETYASECWVYAAQDIEAGPIAKVKLPSRCGPGFHATWVQGEHIWG</sequence>
<evidence type="ECO:0000256" key="2">
    <source>
        <dbReference type="ARBA" id="ARBA00006787"/>
    </source>
</evidence>
<keyword evidence="3" id="KW-0479">Metal-binding</keyword>